<keyword evidence="6" id="KW-0067">ATP-binding</keyword>
<keyword evidence="7" id="KW-1133">Transmembrane helix</keyword>
<dbReference type="InterPro" id="IPR003593">
    <property type="entry name" value="AAA+_ATPase"/>
</dbReference>
<keyword evidence="8" id="KW-0472">Membrane</keyword>
<protein>
    <recommendedName>
        <fullName evidence="9">ABC transporter domain-containing protein</fullName>
    </recommendedName>
</protein>
<feature type="domain" description="ABC transporter" evidence="9">
    <location>
        <begin position="48"/>
        <end position="287"/>
    </location>
</feature>
<dbReference type="FunFam" id="3.40.50.300:FF:000838">
    <property type="entry name" value="ABC multidrug transporter (Eurofung)"/>
    <property type="match status" value="1"/>
</dbReference>
<dbReference type="EMBL" id="JABMIG020000078">
    <property type="protein sequence ID" value="KAL3794651.1"/>
    <property type="molecule type" value="Genomic_DNA"/>
</dbReference>
<evidence type="ECO:0000259" key="9">
    <source>
        <dbReference type="PROSITE" id="PS50893"/>
    </source>
</evidence>
<dbReference type="InterPro" id="IPR027417">
    <property type="entry name" value="P-loop_NTPase"/>
</dbReference>
<comment type="subcellular location">
    <subcellularLocation>
        <location evidence="1">Membrane</location>
        <topology evidence="1">Multi-pass membrane protein</topology>
    </subcellularLocation>
</comment>
<evidence type="ECO:0000313" key="10">
    <source>
        <dbReference type="EMBL" id="KAL3794651.1"/>
    </source>
</evidence>
<reference evidence="10 11" key="1">
    <citation type="journal article" date="2020" name="G3 (Bethesda)">
        <title>Improved Reference Genome for Cyclotella cryptica CCMP332, a Model for Cell Wall Morphogenesis, Salinity Adaptation, and Lipid Production in Diatoms (Bacillariophyta).</title>
        <authorList>
            <person name="Roberts W.R."/>
            <person name="Downey K.M."/>
            <person name="Ruck E.C."/>
            <person name="Traller J.C."/>
            <person name="Alverson A.J."/>
        </authorList>
    </citation>
    <scope>NUCLEOTIDE SEQUENCE [LARGE SCALE GENOMIC DNA]</scope>
    <source>
        <strain evidence="10 11">CCMP332</strain>
    </source>
</reference>
<comment type="similarity">
    <text evidence="2">Belongs to the ABC transporter superfamily. ABCC family. Conjugate transporter (TC 3.A.1.208) subfamily.</text>
</comment>
<dbReference type="PANTHER" id="PTHR24223:SF456">
    <property type="entry name" value="MULTIDRUG RESISTANCE-ASSOCIATED PROTEIN LETHAL(2)03659"/>
    <property type="match status" value="1"/>
</dbReference>
<evidence type="ECO:0000256" key="1">
    <source>
        <dbReference type="ARBA" id="ARBA00004141"/>
    </source>
</evidence>
<proteinExistence type="inferred from homology"/>
<accession>A0ABD3Q3V5</accession>
<evidence type="ECO:0000256" key="7">
    <source>
        <dbReference type="ARBA" id="ARBA00022989"/>
    </source>
</evidence>
<dbReference type="PROSITE" id="PS50893">
    <property type="entry name" value="ABC_TRANSPORTER_2"/>
    <property type="match status" value="1"/>
</dbReference>
<gene>
    <name evidence="10" type="ORF">HJC23_010079</name>
</gene>
<dbReference type="CDD" id="cd03244">
    <property type="entry name" value="ABCC_MRP_domain2"/>
    <property type="match status" value="1"/>
</dbReference>
<dbReference type="PANTHER" id="PTHR24223">
    <property type="entry name" value="ATP-BINDING CASSETTE SUB-FAMILY C"/>
    <property type="match status" value="1"/>
</dbReference>
<evidence type="ECO:0000313" key="11">
    <source>
        <dbReference type="Proteomes" id="UP001516023"/>
    </source>
</evidence>
<dbReference type="Proteomes" id="UP001516023">
    <property type="component" value="Unassembled WGS sequence"/>
</dbReference>
<organism evidence="10 11">
    <name type="scientific">Cyclotella cryptica</name>
    <dbReference type="NCBI Taxonomy" id="29204"/>
    <lineage>
        <taxon>Eukaryota</taxon>
        <taxon>Sar</taxon>
        <taxon>Stramenopiles</taxon>
        <taxon>Ochrophyta</taxon>
        <taxon>Bacillariophyta</taxon>
        <taxon>Coscinodiscophyceae</taxon>
        <taxon>Thalassiosirophycidae</taxon>
        <taxon>Stephanodiscales</taxon>
        <taxon>Stephanodiscaceae</taxon>
        <taxon>Cyclotella</taxon>
    </lineage>
</organism>
<dbReference type="SMART" id="SM00382">
    <property type="entry name" value="AAA"/>
    <property type="match status" value="1"/>
</dbReference>
<dbReference type="InterPro" id="IPR050173">
    <property type="entry name" value="ABC_transporter_C-like"/>
</dbReference>
<dbReference type="SUPFAM" id="SSF52540">
    <property type="entry name" value="P-loop containing nucleoside triphosphate hydrolases"/>
    <property type="match status" value="1"/>
</dbReference>
<sequence length="311" mass="34392">MVHQSAEVTNQMVSVERVWEFGHSIPQEAPLFTDFNKNLMNWPEEPSVTVSSVSTQYRENLPLCLEDVSFTIKPGERVGVVGRTGAGKTSLLQVMFHVLEAENGSIFIGGVDTSKLGLHKLRTSMAVITQSPVLFRGCTVRENLDPYPQGYGELEDKRLENALRAVHMWETIQNIPDGLDGIVREGGSNFSVGQRQLLCLARALLSNNRILVLDEVTANVDQATDSLVQQTLRERFNTATIIAIAQRLDTIIDYDKVLVLGNGKVLFGPPAQLVVRDGHFTSMEESTGQAMASALRQKVKNDNRLDQGKTD</sequence>
<keyword evidence="3" id="KW-0813">Transport</keyword>
<evidence type="ECO:0000256" key="3">
    <source>
        <dbReference type="ARBA" id="ARBA00022448"/>
    </source>
</evidence>
<evidence type="ECO:0000256" key="4">
    <source>
        <dbReference type="ARBA" id="ARBA00022692"/>
    </source>
</evidence>
<evidence type="ECO:0000256" key="8">
    <source>
        <dbReference type="ARBA" id="ARBA00023136"/>
    </source>
</evidence>
<dbReference type="Gene3D" id="3.40.50.300">
    <property type="entry name" value="P-loop containing nucleotide triphosphate hydrolases"/>
    <property type="match status" value="1"/>
</dbReference>
<keyword evidence="11" id="KW-1185">Reference proteome</keyword>
<keyword evidence="4" id="KW-0812">Transmembrane</keyword>
<evidence type="ECO:0000256" key="6">
    <source>
        <dbReference type="ARBA" id="ARBA00022840"/>
    </source>
</evidence>
<dbReference type="GO" id="GO:0005524">
    <property type="term" value="F:ATP binding"/>
    <property type="evidence" value="ECO:0007669"/>
    <property type="project" value="UniProtKB-KW"/>
</dbReference>
<dbReference type="GO" id="GO:0016020">
    <property type="term" value="C:membrane"/>
    <property type="evidence" value="ECO:0007669"/>
    <property type="project" value="UniProtKB-SubCell"/>
</dbReference>
<evidence type="ECO:0000256" key="5">
    <source>
        <dbReference type="ARBA" id="ARBA00022741"/>
    </source>
</evidence>
<dbReference type="Pfam" id="PF00005">
    <property type="entry name" value="ABC_tran"/>
    <property type="match status" value="1"/>
</dbReference>
<dbReference type="PROSITE" id="PS00211">
    <property type="entry name" value="ABC_TRANSPORTER_1"/>
    <property type="match status" value="1"/>
</dbReference>
<name>A0ABD3Q3V5_9STRA</name>
<dbReference type="AlphaFoldDB" id="A0ABD3Q3V5"/>
<evidence type="ECO:0000256" key="2">
    <source>
        <dbReference type="ARBA" id="ARBA00009726"/>
    </source>
</evidence>
<comment type="caution">
    <text evidence="10">The sequence shown here is derived from an EMBL/GenBank/DDBJ whole genome shotgun (WGS) entry which is preliminary data.</text>
</comment>
<dbReference type="InterPro" id="IPR017871">
    <property type="entry name" value="ABC_transporter-like_CS"/>
</dbReference>
<keyword evidence="5" id="KW-0547">Nucleotide-binding</keyword>
<dbReference type="InterPro" id="IPR003439">
    <property type="entry name" value="ABC_transporter-like_ATP-bd"/>
</dbReference>